<dbReference type="SUPFAM" id="SSF49764">
    <property type="entry name" value="HSP20-like chaperones"/>
    <property type="match status" value="1"/>
</dbReference>
<dbReference type="OrthoDB" id="7414394at2759"/>
<dbReference type="InterPro" id="IPR008978">
    <property type="entry name" value="HSP20-like_chaperone"/>
</dbReference>
<evidence type="ECO:0000313" key="7">
    <source>
        <dbReference type="Proteomes" id="UP000299102"/>
    </source>
</evidence>
<evidence type="ECO:0000259" key="5">
    <source>
        <dbReference type="PROSITE" id="PS01031"/>
    </source>
</evidence>
<sequence>MMYGLFVFALLGSTWAASTYRKPLQPGSFVVFRDLEQMHQELTGNLAQMSRDLAQANQELADNLSQMSYNLEQMNQDVKESSTRYFSGIHSQVKDGHYVITINLYGFDKSDIIVKIKDKRLTIEATHREMHNNLFYSHYTELPFYVSNKGSWTYDGRTLSIVFPVNESSTSVAPAAALNMKNSGSQTPTRKNSRPSVYATTHAVKV</sequence>
<feature type="domain" description="SHSP" evidence="5">
    <location>
        <begin position="80"/>
        <end position="181"/>
    </location>
</feature>
<dbReference type="Pfam" id="PF00011">
    <property type="entry name" value="HSP20"/>
    <property type="match status" value="1"/>
</dbReference>
<keyword evidence="4" id="KW-0732">Signal</keyword>
<dbReference type="Gene3D" id="2.60.40.790">
    <property type="match status" value="1"/>
</dbReference>
<comment type="similarity">
    <text evidence="1 2">Belongs to the small heat shock protein (HSP20) family.</text>
</comment>
<evidence type="ECO:0000256" key="4">
    <source>
        <dbReference type="SAM" id="SignalP"/>
    </source>
</evidence>
<dbReference type="CDD" id="cd00298">
    <property type="entry name" value="ACD_sHsps_p23-like"/>
    <property type="match status" value="1"/>
</dbReference>
<dbReference type="AlphaFoldDB" id="A0A4C1XL29"/>
<dbReference type="InterPro" id="IPR002068">
    <property type="entry name" value="A-crystallin/Hsp20_dom"/>
</dbReference>
<feature type="chain" id="PRO_5020033729" description="SHSP domain-containing protein" evidence="4">
    <location>
        <begin position="17"/>
        <end position="206"/>
    </location>
</feature>
<reference evidence="6 7" key="1">
    <citation type="journal article" date="2019" name="Commun. Biol.">
        <title>The bagworm genome reveals a unique fibroin gene that provides high tensile strength.</title>
        <authorList>
            <person name="Kono N."/>
            <person name="Nakamura H."/>
            <person name="Ohtoshi R."/>
            <person name="Tomita M."/>
            <person name="Numata K."/>
            <person name="Arakawa K."/>
        </authorList>
    </citation>
    <scope>NUCLEOTIDE SEQUENCE [LARGE SCALE GENOMIC DNA]</scope>
</reference>
<keyword evidence="3" id="KW-0175">Coiled coil</keyword>
<feature type="signal peptide" evidence="4">
    <location>
        <begin position="1"/>
        <end position="16"/>
    </location>
</feature>
<keyword evidence="7" id="KW-1185">Reference proteome</keyword>
<accession>A0A4C1XL29</accession>
<gene>
    <name evidence="6" type="ORF">EVAR_44042_1</name>
</gene>
<dbReference type="PROSITE" id="PS01031">
    <property type="entry name" value="SHSP"/>
    <property type="match status" value="1"/>
</dbReference>
<feature type="coiled-coil region" evidence="3">
    <location>
        <begin position="32"/>
        <end position="77"/>
    </location>
</feature>
<comment type="caution">
    <text evidence="6">The sequence shown here is derived from an EMBL/GenBank/DDBJ whole genome shotgun (WGS) entry which is preliminary data.</text>
</comment>
<protein>
    <recommendedName>
        <fullName evidence="5">SHSP domain-containing protein</fullName>
    </recommendedName>
</protein>
<evidence type="ECO:0000256" key="3">
    <source>
        <dbReference type="SAM" id="Coils"/>
    </source>
</evidence>
<dbReference type="Proteomes" id="UP000299102">
    <property type="component" value="Unassembled WGS sequence"/>
</dbReference>
<evidence type="ECO:0000256" key="1">
    <source>
        <dbReference type="PROSITE-ProRule" id="PRU00285"/>
    </source>
</evidence>
<name>A0A4C1XL29_EUMVA</name>
<evidence type="ECO:0000256" key="2">
    <source>
        <dbReference type="RuleBase" id="RU003616"/>
    </source>
</evidence>
<dbReference type="EMBL" id="BGZK01000855">
    <property type="protein sequence ID" value="GBP62989.1"/>
    <property type="molecule type" value="Genomic_DNA"/>
</dbReference>
<evidence type="ECO:0000313" key="6">
    <source>
        <dbReference type="EMBL" id="GBP62989.1"/>
    </source>
</evidence>
<proteinExistence type="inferred from homology"/>
<organism evidence="6 7">
    <name type="scientific">Eumeta variegata</name>
    <name type="common">Bagworm moth</name>
    <name type="synonym">Eumeta japonica</name>
    <dbReference type="NCBI Taxonomy" id="151549"/>
    <lineage>
        <taxon>Eukaryota</taxon>
        <taxon>Metazoa</taxon>
        <taxon>Ecdysozoa</taxon>
        <taxon>Arthropoda</taxon>
        <taxon>Hexapoda</taxon>
        <taxon>Insecta</taxon>
        <taxon>Pterygota</taxon>
        <taxon>Neoptera</taxon>
        <taxon>Endopterygota</taxon>
        <taxon>Lepidoptera</taxon>
        <taxon>Glossata</taxon>
        <taxon>Ditrysia</taxon>
        <taxon>Tineoidea</taxon>
        <taxon>Psychidae</taxon>
        <taxon>Oiketicinae</taxon>
        <taxon>Eumeta</taxon>
    </lineage>
</organism>